<accession>A0A9Q4ALR0</accession>
<keyword evidence="2" id="KW-1185">Reference proteome</keyword>
<dbReference type="Proteomes" id="UP001060275">
    <property type="component" value="Unassembled WGS sequence"/>
</dbReference>
<dbReference type="InterPro" id="IPR010327">
    <property type="entry name" value="FldB/FldC_alpha/beta"/>
</dbReference>
<comment type="caution">
    <text evidence="1">The sequence shown here is derived from an EMBL/GenBank/DDBJ whole genome shotgun (WGS) entry which is preliminary data.</text>
</comment>
<dbReference type="Pfam" id="PF06050">
    <property type="entry name" value="HGD-D"/>
    <property type="match status" value="1"/>
</dbReference>
<proteinExistence type="predicted"/>
<organism evidence="1 2">
    <name type="scientific">Devosia ureilytica</name>
    <dbReference type="NCBI Taxonomy" id="2952754"/>
    <lineage>
        <taxon>Bacteria</taxon>
        <taxon>Pseudomonadati</taxon>
        <taxon>Pseudomonadota</taxon>
        <taxon>Alphaproteobacteria</taxon>
        <taxon>Hyphomicrobiales</taxon>
        <taxon>Devosiaceae</taxon>
        <taxon>Devosia</taxon>
    </lineage>
</organism>
<evidence type="ECO:0000313" key="2">
    <source>
        <dbReference type="Proteomes" id="UP001060275"/>
    </source>
</evidence>
<dbReference type="EMBL" id="JAMWDU010000001">
    <property type="protein sequence ID" value="MCP8886010.1"/>
    <property type="molecule type" value="Genomic_DNA"/>
</dbReference>
<protein>
    <recommendedName>
        <fullName evidence="3">2-hydroxyacyl-CoA dehydratase</fullName>
    </recommendedName>
</protein>
<dbReference type="Gene3D" id="3.40.50.11900">
    <property type="match status" value="1"/>
</dbReference>
<dbReference type="Gene3D" id="1.20.1270.370">
    <property type="match status" value="1"/>
</dbReference>
<dbReference type="Gene3D" id="3.40.50.11890">
    <property type="match status" value="1"/>
</dbReference>
<gene>
    <name evidence="1" type="ORF">NF348_02720</name>
</gene>
<dbReference type="AlphaFoldDB" id="A0A9Q4ALR0"/>
<dbReference type="RefSeq" id="WP_254672800.1">
    <property type="nucleotide sequence ID" value="NZ_JAMWDU010000001.1"/>
</dbReference>
<evidence type="ECO:0008006" key="3">
    <source>
        <dbReference type="Google" id="ProtNLM"/>
    </source>
</evidence>
<sequence>MTTVIGQTAAAGELLESACAAADRLGDSESLPRIGLFGLGVPEGLVAAAGSVCIHVNFGASPDNEPMRDVIEPFVDHEVRVFLNRFALGDFNGLAGVVFARDDAAALTAYQYATEWVRQGRAPVGTPPLFLFNLVHSRTVAAQKFNRIQCDKLVNFLVRVGLDRPGDAAMSAMAALSRRRDGLLQAARAVPGALTTQWRNAGRFMSVAAHTELLERAVADFDRAERAGPRLGLVGSAVDDPGFLAMLDRVGVLVADLQAYGQFWPGAWEQKADIEAMLDVLSGDPSCPRIVPPQNHRQSLVDRVVAAECDLVVCQLAQTDDTFGWELPALKAALAAHGIRFVHLGFRDHRPDADWLAGAEQKLVQALEAAP</sequence>
<reference evidence="1" key="1">
    <citation type="submission" date="2022-06" db="EMBL/GenBank/DDBJ databases">
        <title>Devosia sp. XJ19-45 genome assembly.</title>
        <authorList>
            <person name="Li B."/>
            <person name="Cai M."/>
            <person name="Nie G."/>
            <person name="Li W."/>
        </authorList>
    </citation>
    <scope>NUCLEOTIDE SEQUENCE</scope>
    <source>
        <strain evidence="1">XJ19-45</strain>
    </source>
</reference>
<evidence type="ECO:0000313" key="1">
    <source>
        <dbReference type="EMBL" id="MCP8886010.1"/>
    </source>
</evidence>
<name>A0A9Q4ALR0_9HYPH</name>